<evidence type="ECO:0000313" key="3">
    <source>
        <dbReference type="Proteomes" id="UP001153712"/>
    </source>
</evidence>
<evidence type="ECO:0000313" key="2">
    <source>
        <dbReference type="EMBL" id="CAG9864969.1"/>
    </source>
</evidence>
<dbReference type="OrthoDB" id="8034296at2759"/>
<accession>A0A9N9TTS3</accession>
<reference evidence="2" key="1">
    <citation type="submission" date="2022-01" db="EMBL/GenBank/DDBJ databases">
        <authorList>
            <person name="King R."/>
        </authorList>
    </citation>
    <scope>NUCLEOTIDE SEQUENCE</scope>
</reference>
<proteinExistence type="predicted"/>
<keyword evidence="3" id="KW-1185">Reference proteome</keyword>
<dbReference type="EMBL" id="OU900102">
    <property type="protein sequence ID" value="CAG9864969.1"/>
    <property type="molecule type" value="Genomic_DNA"/>
</dbReference>
<keyword evidence="1" id="KW-0812">Transmembrane</keyword>
<protein>
    <submittedName>
        <fullName evidence="2">Uncharacterized protein</fullName>
    </submittedName>
</protein>
<dbReference type="Proteomes" id="UP001153712">
    <property type="component" value="Chromosome 9"/>
</dbReference>
<keyword evidence="1" id="KW-1133">Transmembrane helix</keyword>
<dbReference type="AlphaFoldDB" id="A0A9N9TTS3"/>
<gene>
    <name evidence="2" type="ORF">PHYEVI_LOCUS11215</name>
</gene>
<organism evidence="2 3">
    <name type="scientific">Phyllotreta striolata</name>
    <name type="common">Striped flea beetle</name>
    <name type="synonym">Crioceris striolata</name>
    <dbReference type="NCBI Taxonomy" id="444603"/>
    <lineage>
        <taxon>Eukaryota</taxon>
        <taxon>Metazoa</taxon>
        <taxon>Ecdysozoa</taxon>
        <taxon>Arthropoda</taxon>
        <taxon>Hexapoda</taxon>
        <taxon>Insecta</taxon>
        <taxon>Pterygota</taxon>
        <taxon>Neoptera</taxon>
        <taxon>Endopterygota</taxon>
        <taxon>Coleoptera</taxon>
        <taxon>Polyphaga</taxon>
        <taxon>Cucujiformia</taxon>
        <taxon>Chrysomeloidea</taxon>
        <taxon>Chrysomelidae</taxon>
        <taxon>Galerucinae</taxon>
        <taxon>Alticini</taxon>
        <taxon>Phyllotreta</taxon>
    </lineage>
</organism>
<evidence type="ECO:0000256" key="1">
    <source>
        <dbReference type="SAM" id="Phobius"/>
    </source>
</evidence>
<sequence>MSSTQPTIAITSSISPIIKGQTQSTTTPVINPGTLGSVTKLSGNVSNISATISSILYNKTQKSINELIYNGTGYYIDEEDEPGLTDLHTLLLACFATLVILAVTVSTAYGIRLLWKKYIGSKQNSQYDGILRREGTSESISRPLHSHLLDDKLASTDTHLSVNTEELDVTNDTEINAQVRSNSHSNTNGSIITMTLKNNHLIVETEERNDLEEDSRETTMRYSPNTKDGVFVVEVQQGMRRSPGSTRVEPELSASISDQCALVHNPPDKYSDEETLEEYDDSEYYIETVSPNTETPDSLSSKAKTGLAQSNTSLSHPSYCYANQTGYDVNGYGCGVLFAGVAVRNENSEDREVDDVVPKITGAVYKGGLKRSPSTEDLHLASIEGGRSGSSLENPVS</sequence>
<name>A0A9N9TTS3_PHYSR</name>
<keyword evidence="1" id="KW-0472">Membrane</keyword>
<feature type="transmembrane region" description="Helical" evidence="1">
    <location>
        <begin position="90"/>
        <end position="115"/>
    </location>
</feature>